<protein>
    <submittedName>
        <fullName evidence="1">Uncharacterized protein</fullName>
    </submittedName>
</protein>
<evidence type="ECO:0000313" key="1">
    <source>
        <dbReference type="EMBL" id="SCG60970.1"/>
    </source>
</evidence>
<gene>
    <name evidence="1" type="ORF">GA0070623_2815</name>
</gene>
<dbReference type="EMBL" id="LT607752">
    <property type="protein sequence ID" value="SCG60970.1"/>
    <property type="molecule type" value="Genomic_DNA"/>
</dbReference>
<dbReference type="Proteomes" id="UP000198226">
    <property type="component" value="Chromosome I"/>
</dbReference>
<dbReference type="RefSeq" id="WP_067307552.1">
    <property type="nucleotide sequence ID" value="NZ_LRMV01000054.1"/>
</dbReference>
<name>A0A109IKQ4_9ACTN</name>
<evidence type="ECO:0000313" key="2">
    <source>
        <dbReference type="Proteomes" id="UP000198226"/>
    </source>
</evidence>
<sequence length="195" mass="21252">MSESTGLDDLFRFEEEAPARSGAARGGRVRWLFRLLLTAAGVTAVILVGLRAVGLQLSLAIVVAGVLAVLAVRRVTAALAPPPPPRAGVRTPAGEESGDYNWAARDALRAAINGWERPLDWASNSPERFTERILPRLGELADERLRQRHGLTREADPVRARALLGEPLWSFLDTPSRRTPSPRDLAVIVAELEKI</sequence>
<organism evidence="1 2">
    <name type="scientific">Micromonospora rifamycinica</name>
    <dbReference type="NCBI Taxonomy" id="291594"/>
    <lineage>
        <taxon>Bacteria</taxon>
        <taxon>Bacillati</taxon>
        <taxon>Actinomycetota</taxon>
        <taxon>Actinomycetes</taxon>
        <taxon>Micromonosporales</taxon>
        <taxon>Micromonosporaceae</taxon>
        <taxon>Micromonospora</taxon>
    </lineage>
</organism>
<accession>A0A109IKQ4</accession>
<dbReference type="AlphaFoldDB" id="A0A109IKQ4"/>
<keyword evidence="2" id="KW-1185">Reference proteome</keyword>
<dbReference type="OrthoDB" id="4829901at2"/>
<reference evidence="2" key="1">
    <citation type="submission" date="2016-06" db="EMBL/GenBank/DDBJ databases">
        <authorList>
            <person name="Varghese N."/>
            <person name="Submissions Spin"/>
        </authorList>
    </citation>
    <scope>NUCLEOTIDE SEQUENCE [LARGE SCALE GENOMIC DNA]</scope>
    <source>
        <strain evidence="2">DSM 44983</strain>
    </source>
</reference>
<proteinExistence type="predicted"/>